<comment type="caution">
    <text evidence="2">The sequence shown here is derived from an EMBL/GenBank/DDBJ whole genome shotgun (WGS) entry which is preliminary data.</text>
</comment>
<proteinExistence type="predicted"/>
<organism evidence="2 3">
    <name type="scientific">Coprinellus micaceus</name>
    <name type="common">Glistening ink-cap mushroom</name>
    <name type="synonym">Coprinus micaceus</name>
    <dbReference type="NCBI Taxonomy" id="71717"/>
    <lineage>
        <taxon>Eukaryota</taxon>
        <taxon>Fungi</taxon>
        <taxon>Dikarya</taxon>
        <taxon>Basidiomycota</taxon>
        <taxon>Agaricomycotina</taxon>
        <taxon>Agaricomycetes</taxon>
        <taxon>Agaricomycetidae</taxon>
        <taxon>Agaricales</taxon>
        <taxon>Agaricineae</taxon>
        <taxon>Psathyrellaceae</taxon>
        <taxon>Coprinellus</taxon>
    </lineage>
</organism>
<protein>
    <recommendedName>
        <fullName evidence="4">F-box domain-containing protein</fullName>
    </recommendedName>
</protein>
<gene>
    <name evidence="2" type="ORF">FA13DRAFT_987296</name>
</gene>
<accession>A0A4Y7SYQ4</accession>
<evidence type="ECO:0008006" key="4">
    <source>
        <dbReference type="Google" id="ProtNLM"/>
    </source>
</evidence>
<feature type="region of interest" description="Disordered" evidence="1">
    <location>
        <begin position="178"/>
        <end position="199"/>
    </location>
</feature>
<sequence length="199" mass="21912">MSKFGYRCRISALLHPLLPPPSLFQTHNSLQSLSVSHSQFKMKLGYFPRPMDFPNLESLHIGFQGYSKNPTGDLLQSLQCFASLRSLTIMTTSQIYGVAGECSPLVRDMIKQPRALPFLTSLTLPYRTHLVAEEIGQLLRLYGPMEDYPGLAVSATLIFDRRDKGVYNGRLEREDGTAGAAASILPTTSSSRSGANTNA</sequence>
<reference evidence="2 3" key="1">
    <citation type="journal article" date="2019" name="Nat. Ecol. Evol.">
        <title>Megaphylogeny resolves global patterns of mushroom evolution.</title>
        <authorList>
            <person name="Varga T."/>
            <person name="Krizsan K."/>
            <person name="Foldi C."/>
            <person name="Dima B."/>
            <person name="Sanchez-Garcia M."/>
            <person name="Sanchez-Ramirez S."/>
            <person name="Szollosi G.J."/>
            <person name="Szarkandi J.G."/>
            <person name="Papp V."/>
            <person name="Albert L."/>
            <person name="Andreopoulos W."/>
            <person name="Angelini C."/>
            <person name="Antonin V."/>
            <person name="Barry K.W."/>
            <person name="Bougher N.L."/>
            <person name="Buchanan P."/>
            <person name="Buyck B."/>
            <person name="Bense V."/>
            <person name="Catcheside P."/>
            <person name="Chovatia M."/>
            <person name="Cooper J."/>
            <person name="Damon W."/>
            <person name="Desjardin D."/>
            <person name="Finy P."/>
            <person name="Geml J."/>
            <person name="Haridas S."/>
            <person name="Hughes K."/>
            <person name="Justo A."/>
            <person name="Karasinski D."/>
            <person name="Kautmanova I."/>
            <person name="Kiss B."/>
            <person name="Kocsube S."/>
            <person name="Kotiranta H."/>
            <person name="LaButti K.M."/>
            <person name="Lechner B.E."/>
            <person name="Liimatainen K."/>
            <person name="Lipzen A."/>
            <person name="Lukacs Z."/>
            <person name="Mihaltcheva S."/>
            <person name="Morgado L.N."/>
            <person name="Niskanen T."/>
            <person name="Noordeloos M.E."/>
            <person name="Ohm R.A."/>
            <person name="Ortiz-Santana B."/>
            <person name="Ovrebo C."/>
            <person name="Racz N."/>
            <person name="Riley R."/>
            <person name="Savchenko A."/>
            <person name="Shiryaev A."/>
            <person name="Soop K."/>
            <person name="Spirin V."/>
            <person name="Szebenyi C."/>
            <person name="Tomsovsky M."/>
            <person name="Tulloss R.E."/>
            <person name="Uehling J."/>
            <person name="Grigoriev I.V."/>
            <person name="Vagvolgyi C."/>
            <person name="Papp T."/>
            <person name="Martin F.M."/>
            <person name="Miettinen O."/>
            <person name="Hibbett D.S."/>
            <person name="Nagy L.G."/>
        </authorList>
    </citation>
    <scope>NUCLEOTIDE SEQUENCE [LARGE SCALE GENOMIC DNA]</scope>
    <source>
        <strain evidence="2 3">FP101781</strain>
    </source>
</reference>
<evidence type="ECO:0000256" key="1">
    <source>
        <dbReference type="SAM" id="MobiDB-lite"/>
    </source>
</evidence>
<dbReference type="EMBL" id="QPFP01000044">
    <property type="protein sequence ID" value="TEB26980.1"/>
    <property type="molecule type" value="Genomic_DNA"/>
</dbReference>
<dbReference type="Proteomes" id="UP000298030">
    <property type="component" value="Unassembled WGS sequence"/>
</dbReference>
<dbReference type="AlphaFoldDB" id="A0A4Y7SYQ4"/>
<keyword evidence="3" id="KW-1185">Reference proteome</keyword>
<evidence type="ECO:0000313" key="2">
    <source>
        <dbReference type="EMBL" id="TEB26980.1"/>
    </source>
</evidence>
<feature type="compositionally biased region" description="Polar residues" evidence="1">
    <location>
        <begin position="185"/>
        <end position="199"/>
    </location>
</feature>
<dbReference type="SUPFAM" id="SSF52047">
    <property type="entry name" value="RNI-like"/>
    <property type="match status" value="1"/>
</dbReference>
<name>A0A4Y7SYQ4_COPMI</name>
<evidence type="ECO:0000313" key="3">
    <source>
        <dbReference type="Proteomes" id="UP000298030"/>
    </source>
</evidence>